<organism evidence="1 2">
    <name type="scientific">Pseudomonas putida</name>
    <name type="common">Arthrobacter siderocapsulatus</name>
    <dbReference type="NCBI Taxonomy" id="303"/>
    <lineage>
        <taxon>Bacteria</taxon>
        <taxon>Pseudomonadati</taxon>
        <taxon>Pseudomonadota</taxon>
        <taxon>Gammaproteobacteria</taxon>
        <taxon>Pseudomonadales</taxon>
        <taxon>Pseudomonadaceae</taxon>
        <taxon>Pseudomonas</taxon>
    </lineage>
</organism>
<accession>A0AAP9MWZ3</accession>
<proteinExistence type="predicted"/>
<gene>
    <name evidence="1" type="ORF">A3L25_007690</name>
</gene>
<evidence type="ECO:0000313" key="1">
    <source>
        <dbReference type="EMBL" id="QJQ09307.1"/>
    </source>
</evidence>
<reference evidence="1 2" key="1">
    <citation type="submission" date="2016-04" db="EMBL/GenBank/DDBJ databases">
        <authorList>
            <person name="Qiu J."/>
        </authorList>
    </citation>
    <scope>NUCLEOTIDE SEQUENCE [LARGE SCALE GENOMIC DNA]</scope>
    <source>
        <strain evidence="1 2">JQ581</strain>
    </source>
</reference>
<name>A0AAP9MWZ3_PSEPU</name>
<sequence>MKKPMSDGADPASAGSVLLPMWVDLSTVNTWWRNNNYDDFLIESMVMATPMPGGFMETTMRKFKRIELIGTGAVYTQAHLYPGYDVVTDTKKLNNLGVEQVYRLTEVPLPEGRLRVQVRLDSSYRRYRAQDQSVLSLEWDGDVFYAYYYPKDSNTPTTVPPEYGEYYNRRKKIEIAMMPRAVDSQLQDLYIYTSTSQTLRDHLFFICQQPLAYRSLADRTSQAPTPDVQDVLYAEFSQTDFPEVAAGNPPTDNAWFSHLVTPPGACVPNGGQKLPSGWQSNYKIGPKRPWNPSTVASAGEGHKIAPQARIFPAGELRQQLGFAGAPITGAEWSVAGEAGGRIVKEGSDHFYEPATKPPDLLFSLPGETLIPAVLKSSYPRLPARTDVVTAAAGGAQASALYVTMFVGPTHFIRFHAEGTALRLSCCYFNRDQEEVELQPENVQWHILAGNGEVRQGIFTPRSAAPSPVTILMAEDLQWPCEWRFAVTIIPMPLLTLRDVLRLQQSASVLSHSTLPSASPG</sequence>
<dbReference type="RefSeq" id="WP_155737865.1">
    <property type="nucleotide sequence ID" value="NZ_CP050951.1"/>
</dbReference>
<reference evidence="1 2" key="2">
    <citation type="submission" date="2020-04" db="EMBL/GenBank/DDBJ databases">
        <title>Complete genome sequence of Pseudomonas putida strain JQ581.</title>
        <authorList>
            <person name="Mu Y."/>
        </authorList>
    </citation>
    <scope>NUCLEOTIDE SEQUENCE [LARGE SCALE GENOMIC DNA]</scope>
    <source>
        <strain evidence="1 2">JQ581</strain>
    </source>
</reference>
<protein>
    <submittedName>
        <fullName evidence="1">Uncharacterized protein</fullName>
    </submittedName>
</protein>
<dbReference type="AlphaFoldDB" id="A0AAP9MWZ3"/>
<dbReference type="EMBL" id="CP050951">
    <property type="protein sequence ID" value="QJQ09307.1"/>
    <property type="molecule type" value="Genomic_DNA"/>
</dbReference>
<evidence type="ECO:0000313" key="2">
    <source>
        <dbReference type="Proteomes" id="UP000076857"/>
    </source>
</evidence>
<dbReference type="Proteomes" id="UP000076857">
    <property type="component" value="Chromosome"/>
</dbReference>